<feature type="transmembrane region" description="Helical" evidence="1">
    <location>
        <begin position="23"/>
        <end position="40"/>
    </location>
</feature>
<sequence>MSHLSVYTSSPDLSYTFSNPTNILYFYNMCMLLYLTTSIVNKKYPGFYKQLALGIAYNFIRLYSKAELFYRNNIKSLQINNTNEFITFIDNNTSVLVLEADEVLKLDKFPDCDFIIYQDAENNFSFSNELYEGSLECEVTDYTFMLIEVLVGEETYKLDLKTDDYNFYVVGNVFNQTIVCYLLKKFYDLDDVKQYHVKILDNNVESIEFDEQKSLSFKKDSYEIV</sequence>
<dbReference type="EMBL" id="MN739736">
    <property type="protein sequence ID" value="QHT24028.1"/>
    <property type="molecule type" value="Genomic_DNA"/>
</dbReference>
<protein>
    <submittedName>
        <fullName evidence="2">Uncharacterized protein</fullName>
    </submittedName>
</protein>
<reference evidence="2" key="1">
    <citation type="journal article" date="2020" name="Nature">
        <title>Giant virus diversity and host interactions through global metagenomics.</title>
        <authorList>
            <person name="Schulz F."/>
            <person name="Roux S."/>
            <person name="Paez-Espino D."/>
            <person name="Jungbluth S."/>
            <person name="Walsh D.A."/>
            <person name="Denef V.J."/>
            <person name="McMahon K.D."/>
            <person name="Konstantinidis K.T."/>
            <person name="Eloe-Fadrosh E.A."/>
            <person name="Kyrpides N.C."/>
            <person name="Woyke T."/>
        </authorList>
    </citation>
    <scope>NUCLEOTIDE SEQUENCE</scope>
    <source>
        <strain evidence="2">GVMAG-M-3300023179-132</strain>
    </source>
</reference>
<evidence type="ECO:0000256" key="1">
    <source>
        <dbReference type="SAM" id="Phobius"/>
    </source>
</evidence>
<name>A0A6C0E5J2_9ZZZZ</name>
<keyword evidence="1" id="KW-1133">Transmembrane helix</keyword>
<dbReference type="AlphaFoldDB" id="A0A6C0E5J2"/>
<keyword evidence="1" id="KW-0472">Membrane</keyword>
<organism evidence="2">
    <name type="scientific">viral metagenome</name>
    <dbReference type="NCBI Taxonomy" id="1070528"/>
    <lineage>
        <taxon>unclassified sequences</taxon>
        <taxon>metagenomes</taxon>
        <taxon>organismal metagenomes</taxon>
    </lineage>
</organism>
<accession>A0A6C0E5J2</accession>
<keyword evidence="1" id="KW-0812">Transmembrane</keyword>
<evidence type="ECO:0000313" key="2">
    <source>
        <dbReference type="EMBL" id="QHT24028.1"/>
    </source>
</evidence>
<proteinExistence type="predicted"/>